<proteinExistence type="predicted"/>
<name>A0A816I652_BRANA</name>
<protein>
    <submittedName>
        <fullName evidence="1">(rape) hypothetical protein</fullName>
    </submittedName>
</protein>
<dbReference type="Proteomes" id="UP001295469">
    <property type="component" value="Chromosome C03"/>
</dbReference>
<reference evidence="1" key="1">
    <citation type="submission" date="2021-01" db="EMBL/GenBank/DDBJ databases">
        <authorList>
            <consortium name="Genoscope - CEA"/>
            <person name="William W."/>
        </authorList>
    </citation>
    <scope>NUCLEOTIDE SEQUENCE</scope>
</reference>
<dbReference type="Gramene" id="CDX75779">
    <property type="protein sequence ID" value="CDX75779"/>
    <property type="gene ID" value="GSBRNA2T00123726001"/>
</dbReference>
<accession>A0A816I652</accession>
<sequence length="44" mass="5100">MLQLFIWCMSLNPNLFHPMNPVTPMNPNLGFFLSFAVQIKPPRP</sequence>
<gene>
    <name evidence="1" type="ORF">DARMORV10_C03P47110.1</name>
</gene>
<dbReference type="EMBL" id="HG994367">
    <property type="protein sequence ID" value="CAF1704503.1"/>
    <property type="molecule type" value="Genomic_DNA"/>
</dbReference>
<evidence type="ECO:0000313" key="1">
    <source>
        <dbReference type="EMBL" id="CAF1704503.1"/>
    </source>
</evidence>
<dbReference type="AlphaFoldDB" id="A0A816I652"/>
<organism evidence="1">
    <name type="scientific">Brassica napus</name>
    <name type="common">Rape</name>
    <dbReference type="NCBI Taxonomy" id="3708"/>
    <lineage>
        <taxon>Eukaryota</taxon>
        <taxon>Viridiplantae</taxon>
        <taxon>Streptophyta</taxon>
        <taxon>Embryophyta</taxon>
        <taxon>Tracheophyta</taxon>
        <taxon>Spermatophyta</taxon>
        <taxon>Magnoliopsida</taxon>
        <taxon>eudicotyledons</taxon>
        <taxon>Gunneridae</taxon>
        <taxon>Pentapetalae</taxon>
        <taxon>rosids</taxon>
        <taxon>malvids</taxon>
        <taxon>Brassicales</taxon>
        <taxon>Brassicaceae</taxon>
        <taxon>Brassiceae</taxon>
        <taxon>Brassica</taxon>
    </lineage>
</organism>